<sequence length="80" mass="9001">MSVLVGMMENEPAKLSEKVKLWGFLESKSKNHPHKEEVEEDDVGSRKRAGKGVVLVRRKTEITTISDATLSLIMDRFSPC</sequence>
<evidence type="ECO:0000313" key="2">
    <source>
        <dbReference type="Proteomes" id="UP001057402"/>
    </source>
</evidence>
<organism evidence="1 2">
    <name type="scientific">Melastoma candidum</name>
    <dbReference type="NCBI Taxonomy" id="119954"/>
    <lineage>
        <taxon>Eukaryota</taxon>
        <taxon>Viridiplantae</taxon>
        <taxon>Streptophyta</taxon>
        <taxon>Embryophyta</taxon>
        <taxon>Tracheophyta</taxon>
        <taxon>Spermatophyta</taxon>
        <taxon>Magnoliopsida</taxon>
        <taxon>eudicotyledons</taxon>
        <taxon>Gunneridae</taxon>
        <taxon>Pentapetalae</taxon>
        <taxon>rosids</taxon>
        <taxon>malvids</taxon>
        <taxon>Myrtales</taxon>
        <taxon>Melastomataceae</taxon>
        <taxon>Melastomatoideae</taxon>
        <taxon>Melastomateae</taxon>
        <taxon>Melastoma</taxon>
    </lineage>
</organism>
<proteinExistence type="predicted"/>
<name>A0ACB9P1E5_9MYRT</name>
<protein>
    <submittedName>
        <fullName evidence="1">Uncharacterized protein</fullName>
    </submittedName>
</protein>
<gene>
    <name evidence="1" type="ORF">MLD38_027005</name>
</gene>
<dbReference type="EMBL" id="CM042886">
    <property type="protein sequence ID" value="KAI4342367.1"/>
    <property type="molecule type" value="Genomic_DNA"/>
</dbReference>
<comment type="caution">
    <text evidence="1">The sequence shown here is derived from an EMBL/GenBank/DDBJ whole genome shotgun (WGS) entry which is preliminary data.</text>
</comment>
<keyword evidence="2" id="KW-1185">Reference proteome</keyword>
<reference evidence="2" key="1">
    <citation type="journal article" date="2023" name="Front. Plant Sci.">
        <title>Chromosomal-level genome assembly of Melastoma candidum provides insights into trichome evolution.</title>
        <authorList>
            <person name="Zhong Y."/>
            <person name="Wu W."/>
            <person name="Sun C."/>
            <person name="Zou P."/>
            <person name="Liu Y."/>
            <person name="Dai S."/>
            <person name="Zhou R."/>
        </authorList>
    </citation>
    <scope>NUCLEOTIDE SEQUENCE [LARGE SCALE GENOMIC DNA]</scope>
</reference>
<accession>A0ACB9P1E5</accession>
<evidence type="ECO:0000313" key="1">
    <source>
        <dbReference type="EMBL" id="KAI4342367.1"/>
    </source>
</evidence>
<dbReference type="Proteomes" id="UP001057402">
    <property type="component" value="Chromosome 7"/>
</dbReference>